<comment type="caution">
    <text evidence="7">The sequence shown here is derived from an EMBL/GenBank/DDBJ whole genome shotgun (WGS) entry which is preliminary data.</text>
</comment>
<dbReference type="GO" id="GO:0071944">
    <property type="term" value="C:cell periphery"/>
    <property type="evidence" value="ECO:0007669"/>
    <property type="project" value="UniProtKB-ARBA"/>
</dbReference>
<accession>A0A9P5Z826</accession>
<dbReference type="AlphaFoldDB" id="A0A9P5Z826"/>
<evidence type="ECO:0000256" key="5">
    <source>
        <dbReference type="SAM" id="MobiDB-lite"/>
    </source>
</evidence>
<protein>
    <submittedName>
        <fullName evidence="7">Uncharacterized protein</fullName>
    </submittedName>
</protein>
<comment type="subcellular location">
    <subcellularLocation>
        <location evidence="1">Membrane</location>
        <topology evidence="1">Single-pass membrane protein</topology>
    </subcellularLocation>
</comment>
<keyword evidence="8" id="KW-1185">Reference proteome</keyword>
<keyword evidence="2 6" id="KW-0812">Transmembrane</keyword>
<evidence type="ECO:0000256" key="3">
    <source>
        <dbReference type="ARBA" id="ARBA00022989"/>
    </source>
</evidence>
<evidence type="ECO:0000313" key="8">
    <source>
        <dbReference type="Proteomes" id="UP000807469"/>
    </source>
</evidence>
<evidence type="ECO:0000256" key="4">
    <source>
        <dbReference type="ARBA" id="ARBA00023136"/>
    </source>
</evidence>
<dbReference type="InterPro" id="IPR051694">
    <property type="entry name" value="Immunoregulatory_rcpt-like"/>
</dbReference>
<evidence type="ECO:0000256" key="1">
    <source>
        <dbReference type="ARBA" id="ARBA00004167"/>
    </source>
</evidence>
<proteinExistence type="predicted"/>
<dbReference type="GO" id="GO:0016020">
    <property type="term" value="C:membrane"/>
    <property type="evidence" value="ECO:0007669"/>
    <property type="project" value="UniProtKB-SubCell"/>
</dbReference>
<feature type="compositionally biased region" description="Basic and acidic residues" evidence="5">
    <location>
        <begin position="484"/>
        <end position="503"/>
    </location>
</feature>
<feature type="region of interest" description="Disordered" evidence="5">
    <location>
        <begin position="409"/>
        <end position="525"/>
    </location>
</feature>
<feature type="compositionally biased region" description="Low complexity" evidence="5">
    <location>
        <begin position="471"/>
        <end position="481"/>
    </location>
</feature>
<feature type="region of interest" description="Disordered" evidence="5">
    <location>
        <begin position="300"/>
        <end position="341"/>
    </location>
</feature>
<evidence type="ECO:0000256" key="2">
    <source>
        <dbReference type="ARBA" id="ARBA00022692"/>
    </source>
</evidence>
<dbReference type="PANTHER" id="PTHR15549:SF26">
    <property type="entry name" value="AXIAL BUDDING PATTERN PROTEIN 2-RELATED"/>
    <property type="match status" value="1"/>
</dbReference>
<dbReference type="EMBL" id="MU155175">
    <property type="protein sequence ID" value="KAF9481709.1"/>
    <property type="molecule type" value="Genomic_DNA"/>
</dbReference>
<keyword evidence="3 6" id="KW-1133">Transmembrane helix</keyword>
<dbReference type="Gene3D" id="2.60.120.260">
    <property type="entry name" value="Galactose-binding domain-like"/>
    <property type="match status" value="2"/>
</dbReference>
<dbReference type="Proteomes" id="UP000807469">
    <property type="component" value="Unassembled WGS sequence"/>
</dbReference>
<organism evidence="7 8">
    <name type="scientific">Pholiota conissans</name>
    <dbReference type="NCBI Taxonomy" id="109636"/>
    <lineage>
        <taxon>Eukaryota</taxon>
        <taxon>Fungi</taxon>
        <taxon>Dikarya</taxon>
        <taxon>Basidiomycota</taxon>
        <taxon>Agaricomycotina</taxon>
        <taxon>Agaricomycetes</taxon>
        <taxon>Agaricomycetidae</taxon>
        <taxon>Agaricales</taxon>
        <taxon>Agaricineae</taxon>
        <taxon>Strophariaceae</taxon>
        <taxon>Pholiota</taxon>
    </lineage>
</organism>
<reference evidence="7" key="1">
    <citation type="submission" date="2020-11" db="EMBL/GenBank/DDBJ databases">
        <authorList>
            <consortium name="DOE Joint Genome Institute"/>
            <person name="Ahrendt S."/>
            <person name="Riley R."/>
            <person name="Andreopoulos W."/>
            <person name="Labutti K."/>
            <person name="Pangilinan J."/>
            <person name="Ruiz-Duenas F.J."/>
            <person name="Barrasa J.M."/>
            <person name="Sanchez-Garcia M."/>
            <person name="Camarero S."/>
            <person name="Miyauchi S."/>
            <person name="Serrano A."/>
            <person name="Linde D."/>
            <person name="Babiker R."/>
            <person name="Drula E."/>
            <person name="Ayuso-Fernandez I."/>
            <person name="Pacheco R."/>
            <person name="Padilla G."/>
            <person name="Ferreira P."/>
            <person name="Barriuso J."/>
            <person name="Kellner H."/>
            <person name="Castanera R."/>
            <person name="Alfaro M."/>
            <person name="Ramirez L."/>
            <person name="Pisabarro A.G."/>
            <person name="Kuo A."/>
            <person name="Tritt A."/>
            <person name="Lipzen A."/>
            <person name="He G."/>
            <person name="Yan M."/>
            <person name="Ng V."/>
            <person name="Cullen D."/>
            <person name="Martin F."/>
            <person name="Rosso M.-N."/>
            <person name="Henrissat B."/>
            <person name="Hibbett D."/>
            <person name="Martinez A.T."/>
            <person name="Grigoriev I.V."/>
        </authorList>
    </citation>
    <scope>NUCLEOTIDE SEQUENCE</scope>
    <source>
        <strain evidence="7">CIRM-BRFM 674</strain>
    </source>
</reference>
<feature type="compositionally biased region" description="Polar residues" evidence="5">
    <location>
        <begin position="432"/>
        <end position="452"/>
    </location>
</feature>
<gene>
    <name evidence="7" type="ORF">BDN70DRAFT_876030</name>
</gene>
<keyword evidence="4 6" id="KW-0472">Membrane</keyword>
<evidence type="ECO:0000256" key="6">
    <source>
        <dbReference type="SAM" id="Phobius"/>
    </source>
</evidence>
<dbReference type="PANTHER" id="PTHR15549">
    <property type="entry name" value="PAIRED IMMUNOGLOBULIN-LIKE TYPE 2 RECEPTOR"/>
    <property type="match status" value="1"/>
</dbReference>
<sequence length="525" mass="55605">MSSTEPTRMVVVDDTNPSIVYSGTWGHDQGVTGIASASDEKILGPPFNGTATFAEGDLSLSFAFTGTGINLNGGINFVPTGTFAQCFIDGVATDNSTDLMIGSGVVGTNDNPLCADPILSDGTHVLTFNISGLGTYTPAPGANGAKNRVWIDEVVYTPSTSVSIDTVPSVMIFAADSQIQYSAGWGTAANDDAQATSQNGAFVTFEFQGTSIDYYGTLLNNALLNASSATYSIDDQTPIPFSIVDFHLGDTPNGVPLFRSGTLPAGKHTLKVVNQGNTTVTPLALRYLIVVPSADSTVNTVTTTSSTATTTTTTASSPPTTNTSTGTTTPPATTSDSTQTQLLPNLPLGDTKKHLSAGVIGGIVAAVVILLASLFILFLFLRRRRQRKTYALPHSPALDTELKYPDISAVPRPEIPTPLPLPGPLPRGEVEQYSTEKPSSTSPPIQPFNSGSSRKRRLNSDTSPRQHTIELSQPSSQPLPSTKTSERSPRHLSDLIINHDDSGLRLPQPEEEIRRVVESPPRYMP</sequence>
<feature type="transmembrane region" description="Helical" evidence="6">
    <location>
        <begin position="355"/>
        <end position="381"/>
    </location>
</feature>
<name>A0A9P5Z826_9AGAR</name>
<evidence type="ECO:0000313" key="7">
    <source>
        <dbReference type="EMBL" id="KAF9481709.1"/>
    </source>
</evidence>
<feature type="compositionally biased region" description="Polar residues" evidence="5">
    <location>
        <begin position="460"/>
        <end position="470"/>
    </location>
</feature>
<feature type="compositionally biased region" description="Pro residues" evidence="5">
    <location>
        <begin position="413"/>
        <end position="425"/>
    </location>
</feature>
<dbReference type="OrthoDB" id="3052647at2759"/>